<dbReference type="InterPro" id="IPR007492">
    <property type="entry name" value="LytTR_DNA-bd_dom"/>
</dbReference>
<sequence length="87" mass="9994">MKNSTIDDKPLESLKVGAIIHTSTDKIVIKGSIKAMHDIFPDNHFIRVHKSFIMAMPQISRIEQNRIVLSNTHIPIGRNYKEELEKN</sequence>
<name>A0A6L9LHL9_9BACT</name>
<reference evidence="2 3" key="1">
    <citation type="submission" date="2020-02" db="EMBL/GenBank/DDBJ databases">
        <title>Draft genome sequence of two Spirosoma agri KCTC 52727 and Spirosoma terrae KCTC 52035.</title>
        <authorList>
            <person name="Rojas J."/>
            <person name="Ambika Manirajan B."/>
            <person name="Suarez C."/>
            <person name="Ratering S."/>
            <person name="Schnell S."/>
        </authorList>
    </citation>
    <scope>NUCLEOTIDE SEQUENCE [LARGE SCALE GENOMIC DNA]</scope>
    <source>
        <strain evidence="2 3">KCTC 52035</strain>
    </source>
</reference>
<protein>
    <submittedName>
        <fullName evidence="2">LytTR family transcriptional regulator</fullName>
    </submittedName>
</protein>
<dbReference type="EMBL" id="JAAFZH010000015">
    <property type="protein sequence ID" value="NDU98098.1"/>
    <property type="molecule type" value="Genomic_DNA"/>
</dbReference>
<dbReference type="Pfam" id="PF04397">
    <property type="entry name" value="LytTR"/>
    <property type="match status" value="1"/>
</dbReference>
<proteinExistence type="predicted"/>
<evidence type="ECO:0000313" key="2">
    <source>
        <dbReference type="EMBL" id="NDU98098.1"/>
    </source>
</evidence>
<evidence type="ECO:0000313" key="3">
    <source>
        <dbReference type="Proteomes" id="UP000474175"/>
    </source>
</evidence>
<dbReference type="Proteomes" id="UP000474175">
    <property type="component" value="Unassembled WGS sequence"/>
</dbReference>
<dbReference type="GO" id="GO:0003677">
    <property type="term" value="F:DNA binding"/>
    <property type="evidence" value="ECO:0007669"/>
    <property type="project" value="InterPro"/>
</dbReference>
<dbReference type="AlphaFoldDB" id="A0A6L9LHL9"/>
<accession>A0A6L9LHL9</accession>
<organism evidence="2 3">
    <name type="scientific">Spirosoma terrae</name>
    <dbReference type="NCBI Taxonomy" id="1968276"/>
    <lineage>
        <taxon>Bacteria</taxon>
        <taxon>Pseudomonadati</taxon>
        <taxon>Bacteroidota</taxon>
        <taxon>Cytophagia</taxon>
        <taxon>Cytophagales</taxon>
        <taxon>Cytophagaceae</taxon>
        <taxon>Spirosoma</taxon>
    </lineage>
</organism>
<comment type="caution">
    <text evidence="2">The sequence shown here is derived from an EMBL/GenBank/DDBJ whole genome shotgun (WGS) entry which is preliminary data.</text>
</comment>
<feature type="domain" description="HTH LytTR-type" evidence="1">
    <location>
        <begin position="8"/>
        <end position="87"/>
    </location>
</feature>
<gene>
    <name evidence="2" type="ORF">GK108_24660</name>
</gene>
<evidence type="ECO:0000259" key="1">
    <source>
        <dbReference type="SMART" id="SM00850"/>
    </source>
</evidence>
<keyword evidence="3" id="KW-1185">Reference proteome</keyword>
<dbReference type="SMART" id="SM00850">
    <property type="entry name" value="LytTR"/>
    <property type="match status" value="1"/>
</dbReference>
<dbReference type="Gene3D" id="2.40.50.1020">
    <property type="entry name" value="LytTr DNA-binding domain"/>
    <property type="match status" value="1"/>
</dbReference>
<dbReference type="RefSeq" id="WP_163954216.1">
    <property type="nucleotide sequence ID" value="NZ_JAAFZH010000015.1"/>
</dbReference>